<dbReference type="EMBL" id="FWXV01000005">
    <property type="protein sequence ID" value="SMD17922.1"/>
    <property type="molecule type" value="Genomic_DNA"/>
</dbReference>
<accession>A0A1Y5XUD1</accession>
<evidence type="ECO:0000313" key="2">
    <source>
        <dbReference type="Proteomes" id="UP000192674"/>
    </source>
</evidence>
<organism evidence="1 2">
    <name type="scientific">Kibdelosporangium aridum</name>
    <dbReference type="NCBI Taxonomy" id="2030"/>
    <lineage>
        <taxon>Bacteria</taxon>
        <taxon>Bacillati</taxon>
        <taxon>Actinomycetota</taxon>
        <taxon>Actinomycetes</taxon>
        <taxon>Pseudonocardiales</taxon>
        <taxon>Pseudonocardiaceae</taxon>
        <taxon>Kibdelosporangium</taxon>
    </lineage>
</organism>
<name>A0A1Y5XUD1_KIBAR</name>
<protein>
    <submittedName>
        <fullName evidence="1">Uncharacterized protein</fullName>
    </submittedName>
</protein>
<evidence type="ECO:0000313" key="1">
    <source>
        <dbReference type="EMBL" id="SMD17922.1"/>
    </source>
</evidence>
<reference evidence="1 2" key="1">
    <citation type="submission" date="2017-04" db="EMBL/GenBank/DDBJ databases">
        <authorList>
            <person name="Afonso C.L."/>
            <person name="Miller P.J."/>
            <person name="Scott M.A."/>
            <person name="Spackman E."/>
            <person name="Goraichik I."/>
            <person name="Dimitrov K.M."/>
            <person name="Suarez D.L."/>
            <person name="Swayne D.E."/>
        </authorList>
    </citation>
    <scope>NUCLEOTIDE SEQUENCE [LARGE SCALE GENOMIC DNA]</scope>
    <source>
        <strain evidence="1 2">DSM 43828</strain>
    </source>
</reference>
<sequence length="295" mass="33469">MSDGRSFVQMFQEMHAADPMSGRAMELVKEALERPPAVELLRGFLDLAKVIKFHGDIARMKILVSRCLQLLRTSQELMPDDCDRELIIRTCGKVWYLCCEQRLDYALEEAHRSIRIAESRVNQRRTLAHARKYVGEIARRMAEESTGHDRTYRLDTSANNLREAMALFSAIDGDYTPESEVGVCLLLLARTQLVRYRLLGDQAALAEAEQLADQVVGMDQVESYDRDLFLAEIAAAKGRYAESKDQLGHLIETLITLPGAYAEVLARAYCARARIDLERRVRGAKTWQWLTCVSA</sequence>
<dbReference type="Proteomes" id="UP000192674">
    <property type="component" value="Unassembled WGS sequence"/>
</dbReference>
<gene>
    <name evidence="1" type="ORF">SAMN05661093_05652</name>
</gene>
<proteinExistence type="predicted"/>
<keyword evidence="2" id="KW-1185">Reference proteome</keyword>
<dbReference type="AlphaFoldDB" id="A0A1Y5XUD1"/>